<dbReference type="PRINTS" id="PR00503">
    <property type="entry name" value="BROMODOMAIN"/>
</dbReference>
<dbReference type="Proteomes" id="UP000271087">
    <property type="component" value="Unassembled WGS sequence"/>
</dbReference>
<gene>
    <name evidence="4" type="ORF">NOO_LOCUS12291</name>
</gene>
<dbReference type="PROSITE" id="PS50014">
    <property type="entry name" value="BROMODOMAIN_2"/>
    <property type="match status" value="1"/>
</dbReference>
<dbReference type="OrthoDB" id="20839at2759"/>
<evidence type="ECO:0000313" key="5">
    <source>
        <dbReference type="Proteomes" id="UP000271087"/>
    </source>
</evidence>
<evidence type="ECO:0000256" key="1">
    <source>
        <dbReference type="ARBA" id="ARBA00023117"/>
    </source>
</evidence>
<dbReference type="EMBL" id="UYRW01010194">
    <property type="protein sequence ID" value="VDM98559.1"/>
    <property type="molecule type" value="Genomic_DNA"/>
</dbReference>
<proteinExistence type="predicted"/>
<dbReference type="InterPro" id="IPR036427">
    <property type="entry name" value="Bromodomain-like_sf"/>
</dbReference>
<dbReference type="InterPro" id="IPR051831">
    <property type="entry name" value="Bromodomain_contain_prot"/>
</dbReference>
<keyword evidence="5" id="KW-1185">Reference proteome</keyword>
<dbReference type="AlphaFoldDB" id="A0A3P7KAZ9"/>
<evidence type="ECO:0000256" key="2">
    <source>
        <dbReference type="PROSITE-ProRule" id="PRU00035"/>
    </source>
</evidence>
<evidence type="ECO:0000313" key="4">
    <source>
        <dbReference type="EMBL" id="VDM98559.1"/>
    </source>
</evidence>
<sequence>ETHASETGTYFLLRTNLERVRLLCELVKKREKMKKEFYGSTASLLNRLTKPLNTIMDEVIEKISSKDYSDVFAKPVTEKEVPGYSTVIKNPMDLSTMQKKLAKGDYKNLSQLKSDFTLMMNNCSTFNRHNEFFWKYGHRLHRIGLKYFRAAEKDVQALTLANGVLKTISSISYAPVEDSKVGNEEENDERMDFVQRRTSICRNSKSEKTAPTRISTRKRTLRTFDDSITPKRPRYNLGR</sequence>
<dbReference type="InterPro" id="IPR001487">
    <property type="entry name" value="Bromodomain"/>
</dbReference>
<feature type="domain" description="Bromo" evidence="3">
    <location>
        <begin position="64"/>
        <end position="134"/>
    </location>
</feature>
<dbReference type="PANTHER" id="PTHR22881">
    <property type="entry name" value="BROMODOMAIN CONTAINING PROTEIN"/>
    <property type="match status" value="1"/>
</dbReference>
<dbReference type="PANTHER" id="PTHR22881:SF27">
    <property type="entry name" value="BROMODOMAIN CONTAINING 7_9"/>
    <property type="match status" value="1"/>
</dbReference>
<protein>
    <recommendedName>
        <fullName evidence="3">Bromo domain-containing protein</fullName>
    </recommendedName>
</protein>
<evidence type="ECO:0000259" key="3">
    <source>
        <dbReference type="PROSITE" id="PS50014"/>
    </source>
</evidence>
<reference evidence="4 5" key="1">
    <citation type="submission" date="2018-08" db="EMBL/GenBank/DDBJ databases">
        <authorList>
            <person name="Laetsch R D."/>
            <person name="Stevens L."/>
            <person name="Kumar S."/>
            <person name="Blaxter L. M."/>
        </authorList>
    </citation>
    <scope>NUCLEOTIDE SEQUENCE [LARGE SCALE GENOMIC DNA]</scope>
</reference>
<feature type="non-terminal residue" evidence="4">
    <location>
        <position position="1"/>
    </location>
</feature>
<keyword evidence="1 2" id="KW-0103">Bromodomain</keyword>
<dbReference type="Pfam" id="PF00439">
    <property type="entry name" value="Bromodomain"/>
    <property type="match status" value="1"/>
</dbReference>
<organism evidence="4 5">
    <name type="scientific">Onchocerca ochengi</name>
    <name type="common">Filarial nematode worm</name>
    <dbReference type="NCBI Taxonomy" id="42157"/>
    <lineage>
        <taxon>Eukaryota</taxon>
        <taxon>Metazoa</taxon>
        <taxon>Ecdysozoa</taxon>
        <taxon>Nematoda</taxon>
        <taxon>Chromadorea</taxon>
        <taxon>Rhabditida</taxon>
        <taxon>Spirurina</taxon>
        <taxon>Spiruromorpha</taxon>
        <taxon>Filarioidea</taxon>
        <taxon>Onchocercidae</taxon>
        <taxon>Onchocerca</taxon>
    </lineage>
</organism>
<dbReference type="Gene3D" id="1.20.920.10">
    <property type="entry name" value="Bromodomain-like"/>
    <property type="match status" value="1"/>
</dbReference>
<dbReference type="SUPFAM" id="SSF47370">
    <property type="entry name" value="Bromodomain"/>
    <property type="match status" value="1"/>
</dbReference>
<name>A0A3P7KAZ9_ONCOC</name>
<dbReference type="SMART" id="SM00297">
    <property type="entry name" value="BROMO"/>
    <property type="match status" value="1"/>
</dbReference>
<accession>A0A3P7KAZ9</accession>